<evidence type="ECO:0000256" key="1">
    <source>
        <dbReference type="SAM" id="MobiDB-lite"/>
    </source>
</evidence>
<protein>
    <submittedName>
        <fullName evidence="3">Uncharacterized membrane protein</fullName>
    </submittedName>
</protein>
<dbReference type="PANTHER" id="PTHR31133:SF15">
    <property type="match status" value="1"/>
</dbReference>
<proteinExistence type="predicted"/>
<reference evidence="3" key="1">
    <citation type="journal article" date="2022" name="Int. J. Mol. Sci.">
        <title>Draft Genome of Tanacetum Coccineum: Genomic Comparison of Closely Related Tanacetum-Family Plants.</title>
        <authorList>
            <person name="Yamashiro T."/>
            <person name="Shiraishi A."/>
            <person name="Nakayama K."/>
            <person name="Satake H."/>
        </authorList>
    </citation>
    <scope>NUCLEOTIDE SEQUENCE</scope>
</reference>
<feature type="transmembrane region" description="Helical" evidence="2">
    <location>
        <begin position="77"/>
        <end position="96"/>
    </location>
</feature>
<keyword evidence="2" id="KW-0472">Membrane</keyword>
<dbReference type="EMBL" id="BQNB010015794">
    <property type="protein sequence ID" value="GJT44211.1"/>
    <property type="molecule type" value="Genomic_DNA"/>
</dbReference>
<feature type="transmembrane region" description="Helical" evidence="2">
    <location>
        <begin position="144"/>
        <end position="175"/>
    </location>
</feature>
<evidence type="ECO:0000256" key="2">
    <source>
        <dbReference type="SAM" id="Phobius"/>
    </source>
</evidence>
<feature type="transmembrane region" description="Helical" evidence="2">
    <location>
        <begin position="244"/>
        <end position="271"/>
    </location>
</feature>
<feature type="transmembrane region" description="Helical" evidence="2">
    <location>
        <begin position="102"/>
        <end position="123"/>
    </location>
</feature>
<evidence type="ECO:0000313" key="3">
    <source>
        <dbReference type="EMBL" id="GJT44211.1"/>
    </source>
</evidence>
<sequence>MAGRNTGELMGTSGGKNNLRNSVDVNDDGELRNSKAILQQDGIVQLEAENTKEELKSVKDSNRQVTMEPARGFWKSLGQFILFLPYFIGLLGLGFIKGIIFAPIICLILTIGNSAIAIGLWPAHVVCSYFSTLSAKRLGPVMKLVVCVLITPVLAIWPVAVVVGSLLGGLAYGFLGPMFGTFEAVEEGKTDQFVHCITDGTRDTVQWSFTFVRDFRDVCLYSYFSTMADFQKQVPPEGILEIRVVYVVMSIFLGILGVVVDFPVITVIAVLKSPFMLFKGLHRLFQDCVGREGPFLETICVPFAGLAILLWPLAVAGAVIASMLSGIAIGLYAAVIVYQESSFYLGLCYIVAALSIYDEYSNDILDMPEGSCFPKPKYRRNPGLSSSSSSSRAGSLKKLPSRSGSVRVPMIELKPLEVLDSFFQECRRQGEILVLEGSITVKEIEDPQCHILPAYCIYLGLLRSAKANSPGLIMCGDAEKLTKLKIGQPPESELRRAEFDALARRLQGITKSISRYPTYRRRFENIMKAISQELEKRDNGSYRGPDVVPRLQAMVETTMGNNIRTLEANRMGGEGTSRNPSSSQFTRMTKIEFPKFGGEDVRGWLQYIRAMGVNVPWDTYRNAILQRFGNAFDDPLAEIKNVRHVTTIEDYQNAFDKLISRVDLPEDQLIILVDNDTDDSGEEFLLPECLGNSVPEETRELIELHDDLEVTAAKEVRLAIKKAEKEEKANIVAWDNVQEMIDADIIRLNKCASRRTRGVSLKEVQSCFSKEKNNVYLSEKHGWDSAQSVLKNKSFDDIQKLFDKAMKRVNTFVDMDTELVEGSEVRAKSSETRVDRSSKRAGKELEQESSKKQKLEEDKETAELQRLIEVVLDKEEVAIDAIPLATKPPSIVDYKIHKEGKKTYYQIIRADGSSKMYLVFSHMLKSFDRKDLETLWKLVKVKHGSTRPEEGYERVIWGDLKTMFDLHVEDQVWRNQQDYRVLDWKLYDSCGVHSLRKQNVHIHMLVEKRYPLTPATITDMLNRKLQADH</sequence>
<feature type="transmembrane region" description="Helical" evidence="2">
    <location>
        <begin position="317"/>
        <end position="338"/>
    </location>
</feature>
<keyword evidence="2" id="KW-0812">Transmembrane</keyword>
<feature type="region of interest" description="Disordered" evidence="1">
    <location>
        <begin position="380"/>
        <end position="401"/>
    </location>
</feature>
<keyword evidence="4" id="KW-1185">Reference proteome</keyword>
<dbReference type="InterPro" id="IPR040229">
    <property type="entry name" value="At3g27390-like"/>
</dbReference>
<reference evidence="3" key="2">
    <citation type="submission" date="2022-01" db="EMBL/GenBank/DDBJ databases">
        <authorList>
            <person name="Yamashiro T."/>
            <person name="Shiraishi A."/>
            <person name="Satake H."/>
            <person name="Nakayama K."/>
        </authorList>
    </citation>
    <scope>NUCLEOTIDE SEQUENCE</scope>
</reference>
<evidence type="ECO:0000313" key="4">
    <source>
        <dbReference type="Proteomes" id="UP001151760"/>
    </source>
</evidence>
<dbReference type="PANTHER" id="PTHR31133">
    <property type="entry name" value="MEMBRANE PROTEIN"/>
    <property type="match status" value="1"/>
</dbReference>
<comment type="caution">
    <text evidence="3">The sequence shown here is derived from an EMBL/GenBank/DDBJ whole genome shotgun (WGS) entry which is preliminary data.</text>
</comment>
<feature type="region of interest" description="Disordered" evidence="1">
    <location>
        <begin position="1"/>
        <end position="23"/>
    </location>
</feature>
<organism evidence="3 4">
    <name type="scientific">Tanacetum coccineum</name>
    <dbReference type="NCBI Taxonomy" id="301880"/>
    <lineage>
        <taxon>Eukaryota</taxon>
        <taxon>Viridiplantae</taxon>
        <taxon>Streptophyta</taxon>
        <taxon>Embryophyta</taxon>
        <taxon>Tracheophyta</taxon>
        <taxon>Spermatophyta</taxon>
        <taxon>Magnoliopsida</taxon>
        <taxon>eudicotyledons</taxon>
        <taxon>Gunneridae</taxon>
        <taxon>Pentapetalae</taxon>
        <taxon>asterids</taxon>
        <taxon>campanulids</taxon>
        <taxon>Asterales</taxon>
        <taxon>Asteraceae</taxon>
        <taxon>Asteroideae</taxon>
        <taxon>Anthemideae</taxon>
        <taxon>Anthemidinae</taxon>
        <taxon>Tanacetum</taxon>
    </lineage>
</organism>
<feature type="region of interest" description="Disordered" evidence="1">
    <location>
        <begin position="824"/>
        <end position="858"/>
    </location>
</feature>
<accession>A0ABQ5DYD5</accession>
<gene>
    <name evidence="3" type="ORF">Tco_0952926</name>
</gene>
<dbReference type="Proteomes" id="UP001151760">
    <property type="component" value="Unassembled WGS sequence"/>
</dbReference>
<name>A0ABQ5DYD5_9ASTR</name>
<feature type="transmembrane region" description="Helical" evidence="2">
    <location>
        <begin position="343"/>
        <end position="360"/>
    </location>
</feature>
<keyword evidence="2" id="KW-1133">Transmembrane helix</keyword>